<keyword evidence="2" id="KW-0274">FAD</keyword>
<feature type="domain" description="FAD-binding" evidence="4">
    <location>
        <begin position="340"/>
        <end position="407"/>
    </location>
</feature>
<dbReference type="AlphaFoldDB" id="A0AAD7XAE2"/>
<keyword evidence="3" id="KW-0560">Oxidoreductase</keyword>
<accession>A0AAD7XAE2</accession>
<keyword evidence="1" id="KW-0285">Flavoprotein</keyword>
<proteinExistence type="predicted"/>
<dbReference type="PANTHER" id="PTHR46720:SF3">
    <property type="entry name" value="FAD-BINDING DOMAIN-CONTAINING PROTEIN-RELATED"/>
    <property type="match status" value="1"/>
</dbReference>
<evidence type="ECO:0000313" key="6">
    <source>
        <dbReference type="Proteomes" id="UP001215151"/>
    </source>
</evidence>
<protein>
    <recommendedName>
        <fullName evidence="4">FAD-binding domain-containing protein</fullName>
    </recommendedName>
</protein>
<keyword evidence="6" id="KW-1185">Reference proteome</keyword>
<name>A0AAD7XAE2_9APHY</name>
<evidence type="ECO:0000313" key="5">
    <source>
        <dbReference type="EMBL" id="KAJ8481382.1"/>
    </source>
</evidence>
<evidence type="ECO:0000256" key="2">
    <source>
        <dbReference type="ARBA" id="ARBA00022827"/>
    </source>
</evidence>
<dbReference type="Gene3D" id="3.50.50.60">
    <property type="entry name" value="FAD/NAD(P)-binding domain"/>
    <property type="match status" value="1"/>
</dbReference>
<reference evidence="5" key="1">
    <citation type="submission" date="2022-11" db="EMBL/GenBank/DDBJ databases">
        <title>Genome Sequence of Cubamyces cubensis.</title>
        <authorList>
            <person name="Buettner E."/>
        </authorList>
    </citation>
    <scope>NUCLEOTIDE SEQUENCE</scope>
    <source>
        <strain evidence="5">MPL-01</strain>
    </source>
</reference>
<dbReference type="EMBL" id="JAPEVG010000138">
    <property type="protein sequence ID" value="KAJ8481382.1"/>
    <property type="molecule type" value="Genomic_DNA"/>
</dbReference>
<evidence type="ECO:0000256" key="3">
    <source>
        <dbReference type="ARBA" id="ARBA00023002"/>
    </source>
</evidence>
<dbReference type="InterPro" id="IPR036188">
    <property type="entry name" value="FAD/NAD-bd_sf"/>
</dbReference>
<dbReference type="SUPFAM" id="SSF54373">
    <property type="entry name" value="FAD-linked reductases, C-terminal domain"/>
    <property type="match status" value="1"/>
</dbReference>
<evidence type="ECO:0000256" key="1">
    <source>
        <dbReference type="ARBA" id="ARBA00022630"/>
    </source>
</evidence>
<dbReference type="GO" id="GO:0016491">
    <property type="term" value="F:oxidoreductase activity"/>
    <property type="evidence" value="ECO:0007669"/>
    <property type="project" value="UniProtKB-KW"/>
</dbReference>
<evidence type="ECO:0000259" key="4">
    <source>
        <dbReference type="Pfam" id="PF01494"/>
    </source>
</evidence>
<dbReference type="SUPFAM" id="SSF51905">
    <property type="entry name" value="FAD/NAD(P)-binding domain"/>
    <property type="match status" value="1"/>
</dbReference>
<gene>
    <name evidence="5" type="ORF">ONZ51_g6040</name>
</gene>
<organism evidence="5 6">
    <name type="scientific">Trametes cubensis</name>
    <dbReference type="NCBI Taxonomy" id="1111947"/>
    <lineage>
        <taxon>Eukaryota</taxon>
        <taxon>Fungi</taxon>
        <taxon>Dikarya</taxon>
        <taxon>Basidiomycota</taxon>
        <taxon>Agaricomycotina</taxon>
        <taxon>Agaricomycetes</taxon>
        <taxon>Polyporales</taxon>
        <taxon>Polyporaceae</taxon>
        <taxon>Trametes</taxon>
    </lineage>
</organism>
<dbReference type="Proteomes" id="UP001215151">
    <property type="component" value="Unassembled WGS sequence"/>
</dbReference>
<dbReference type="GO" id="GO:0071949">
    <property type="term" value="F:FAD binding"/>
    <property type="evidence" value="ECO:0007669"/>
    <property type="project" value="InterPro"/>
</dbReference>
<dbReference type="PRINTS" id="PR00420">
    <property type="entry name" value="RNGMNOXGNASE"/>
</dbReference>
<feature type="domain" description="FAD-binding" evidence="4">
    <location>
        <begin position="16"/>
        <end position="193"/>
    </location>
</feature>
<sequence length="503" mass="55716">MPDGSAPSSRPRFRLAIVGGGIAGLTLAVALGRYDDPAAPIEIHMYESGKEITTVGAGISVWPRTWGIMRQLGLFEDLSAAAVQPPEGSPEMKPGFVFRKSDQKEDGYEFGQVMIPSGATTMHRADMVDVLVKHLPASCAIHTSKRLTHYTESPKAGPDGSTVYILHFADGTSTEADVIIGADGIKSKTRATMYEYAHQRECPNAATISKEACDRCKKATPKWTGTVAYRYLLPTERMREVNPEHSALRIKCPLSYSGKSKHVITYPISHGKYLNWIGFVTIPGGEGQPYPNRWVIDASQQELAEHFSGFEPEVGQMIQLVEKPQLWAIHEMGDLPFSVFGGVALMGDAVQAMRTHFGAGGGQAIEDAYILGRLLADRRTTLASVADVLHIYQNARLPFGRRVVSNAKQAGLMYEFDWPGLYDGSPTAAATPEETSKLERQQLQELRDAIQKIWQWQWLERVEDVWEQAEKEYEALVSRRKEISNGVNETMDSARKPWSCVIC</sequence>
<dbReference type="InterPro" id="IPR051104">
    <property type="entry name" value="FAD_monoxygenase"/>
</dbReference>
<dbReference type="InterPro" id="IPR002938">
    <property type="entry name" value="FAD-bd"/>
</dbReference>
<dbReference type="PANTHER" id="PTHR46720">
    <property type="entry name" value="HYDROXYLASE, PUTATIVE (AFU_ORTHOLOGUE AFUA_3G01460)-RELATED"/>
    <property type="match status" value="1"/>
</dbReference>
<comment type="caution">
    <text evidence="5">The sequence shown here is derived from an EMBL/GenBank/DDBJ whole genome shotgun (WGS) entry which is preliminary data.</text>
</comment>
<dbReference type="Pfam" id="PF01494">
    <property type="entry name" value="FAD_binding_3"/>
    <property type="match status" value="2"/>
</dbReference>
<dbReference type="GO" id="GO:0044550">
    <property type="term" value="P:secondary metabolite biosynthetic process"/>
    <property type="evidence" value="ECO:0007669"/>
    <property type="project" value="TreeGrafter"/>
</dbReference>